<reference evidence="5" key="1">
    <citation type="journal article" date="2017" name="Genome Announc.">
        <title>Draft Genome Sequence of Terrimicrobium sacchariphilum NM-5T, a Facultative Anaerobic Soil Bacterium of the Class Spartobacteria.</title>
        <authorList>
            <person name="Qiu Y.L."/>
            <person name="Tourlousse D.M."/>
            <person name="Matsuura N."/>
            <person name="Ohashi A."/>
            <person name="Sekiguchi Y."/>
        </authorList>
    </citation>
    <scope>NUCLEOTIDE SEQUENCE [LARGE SCALE GENOMIC DNA]</scope>
    <source>
        <strain evidence="5">NM-5</strain>
    </source>
</reference>
<evidence type="ECO:0000313" key="5">
    <source>
        <dbReference type="Proteomes" id="UP000076023"/>
    </source>
</evidence>
<dbReference type="GO" id="GO:0009032">
    <property type="term" value="F:thymidine phosphorylase activity"/>
    <property type="evidence" value="ECO:0007669"/>
    <property type="project" value="RHEA"/>
</dbReference>
<dbReference type="Proteomes" id="UP000076023">
    <property type="component" value="Unassembled WGS sequence"/>
</dbReference>
<evidence type="ECO:0000256" key="2">
    <source>
        <dbReference type="ARBA" id="ARBA00022679"/>
    </source>
</evidence>
<accession>A0A146GBL5</accession>
<dbReference type="EC" id="2.4.2.1" evidence="3"/>
<dbReference type="GO" id="GO:0005829">
    <property type="term" value="C:cytosol"/>
    <property type="evidence" value="ECO:0007669"/>
    <property type="project" value="TreeGrafter"/>
</dbReference>
<dbReference type="GO" id="GO:0004850">
    <property type="term" value="F:uridine phosphorylase activity"/>
    <property type="evidence" value="ECO:0007669"/>
    <property type="project" value="RHEA"/>
</dbReference>
<dbReference type="InterPro" id="IPR014710">
    <property type="entry name" value="RmlC-like_jellyroll"/>
</dbReference>
<comment type="similarity">
    <text evidence="3">Belongs to the nucleoside phosphorylase PpnP family.</text>
</comment>
<dbReference type="InterPro" id="IPR009664">
    <property type="entry name" value="Ppnp"/>
</dbReference>
<dbReference type="STRING" id="690879.TSACC_23194"/>
<evidence type="ECO:0000313" key="4">
    <source>
        <dbReference type="EMBL" id="GAT34761.1"/>
    </source>
</evidence>
<comment type="catalytic activity">
    <reaction evidence="3">
        <text>xanthosine + phosphate = alpha-D-ribose 1-phosphate + xanthine</text>
        <dbReference type="Rhea" id="RHEA:27638"/>
        <dbReference type="ChEBI" id="CHEBI:17712"/>
        <dbReference type="ChEBI" id="CHEBI:18107"/>
        <dbReference type="ChEBI" id="CHEBI:43474"/>
        <dbReference type="ChEBI" id="CHEBI:57720"/>
        <dbReference type="EC" id="2.4.2.1"/>
    </reaction>
</comment>
<dbReference type="GO" id="GO:0047975">
    <property type="term" value="F:guanosine phosphorylase activity"/>
    <property type="evidence" value="ECO:0007669"/>
    <property type="project" value="RHEA"/>
</dbReference>
<evidence type="ECO:0000256" key="1">
    <source>
        <dbReference type="ARBA" id="ARBA00022676"/>
    </source>
</evidence>
<gene>
    <name evidence="3" type="primary">ppnP</name>
    <name evidence="4" type="ORF">TSACC_23194</name>
</gene>
<dbReference type="RefSeq" id="WP_075080368.1">
    <property type="nucleotide sequence ID" value="NZ_BDCO01000002.1"/>
</dbReference>
<comment type="catalytic activity">
    <reaction evidence="3">
        <text>a purine D-ribonucleoside + phosphate = a purine nucleobase + alpha-D-ribose 1-phosphate</text>
        <dbReference type="Rhea" id="RHEA:19805"/>
        <dbReference type="ChEBI" id="CHEBI:26386"/>
        <dbReference type="ChEBI" id="CHEBI:43474"/>
        <dbReference type="ChEBI" id="CHEBI:57720"/>
        <dbReference type="ChEBI" id="CHEBI:142355"/>
        <dbReference type="EC" id="2.4.2.1"/>
    </reaction>
</comment>
<evidence type="ECO:0000256" key="3">
    <source>
        <dbReference type="HAMAP-Rule" id="MF_01537"/>
    </source>
</evidence>
<dbReference type="InterPro" id="IPR011051">
    <property type="entry name" value="RmlC_Cupin_sf"/>
</dbReference>
<organism evidence="4 5">
    <name type="scientific">Terrimicrobium sacchariphilum</name>
    <dbReference type="NCBI Taxonomy" id="690879"/>
    <lineage>
        <taxon>Bacteria</taxon>
        <taxon>Pseudomonadati</taxon>
        <taxon>Verrucomicrobiota</taxon>
        <taxon>Terrimicrobiia</taxon>
        <taxon>Terrimicrobiales</taxon>
        <taxon>Terrimicrobiaceae</taxon>
        <taxon>Terrimicrobium</taxon>
    </lineage>
</organism>
<protein>
    <recommendedName>
        <fullName evidence="3">Pyrimidine/purine nucleoside phosphorylase</fullName>
        <ecNumber evidence="3">2.4.2.1</ecNumber>
        <ecNumber evidence="3">2.4.2.2</ecNumber>
    </recommendedName>
    <alternativeName>
        <fullName evidence="3">Adenosine phosphorylase</fullName>
    </alternativeName>
    <alternativeName>
        <fullName evidence="3">Cytidine phosphorylase</fullName>
    </alternativeName>
    <alternativeName>
        <fullName evidence="3">Guanosine phosphorylase</fullName>
    </alternativeName>
    <alternativeName>
        <fullName evidence="3">Inosine phosphorylase</fullName>
    </alternativeName>
    <alternativeName>
        <fullName evidence="3">Thymidine phosphorylase</fullName>
    </alternativeName>
    <alternativeName>
        <fullName evidence="3">Uridine phosphorylase</fullName>
    </alternativeName>
    <alternativeName>
        <fullName evidence="3">Xanthosine phosphorylase</fullName>
    </alternativeName>
</protein>
<dbReference type="Gene3D" id="2.60.120.10">
    <property type="entry name" value="Jelly Rolls"/>
    <property type="match status" value="1"/>
</dbReference>
<dbReference type="HAMAP" id="MF_01537">
    <property type="entry name" value="Nucleos_phosphorylase_PpnP"/>
    <property type="match status" value="1"/>
</dbReference>
<keyword evidence="5" id="KW-1185">Reference proteome</keyword>
<dbReference type="PANTHER" id="PTHR36540">
    <property type="entry name" value="PYRIMIDINE/PURINE NUCLEOSIDE PHOSPHORYLASE"/>
    <property type="match status" value="1"/>
</dbReference>
<dbReference type="AlphaFoldDB" id="A0A146GBL5"/>
<comment type="caution">
    <text evidence="4">The sequence shown here is derived from an EMBL/GenBank/DDBJ whole genome shotgun (WGS) entry which is preliminary data.</text>
</comment>
<name>A0A146GBL5_TERSA</name>
<dbReference type="EC" id="2.4.2.2" evidence="3"/>
<comment type="catalytic activity">
    <reaction evidence="3">
        <text>adenosine + phosphate = alpha-D-ribose 1-phosphate + adenine</text>
        <dbReference type="Rhea" id="RHEA:27642"/>
        <dbReference type="ChEBI" id="CHEBI:16335"/>
        <dbReference type="ChEBI" id="CHEBI:16708"/>
        <dbReference type="ChEBI" id="CHEBI:43474"/>
        <dbReference type="ChEBI" id="CHEBI:57720"/>
        <dbReference type="EC" id="2.4.2.1"/>
    </reaction>
</comment>
<comment type="catalytic activity">
    <reaction evidence="3">
        <text>cytidine + phosphate = cytosine + alpha-D-ribose 1-phosphate</text>
        <dbReference type="Rhea" id="RHEA:52540"/>
        <dbReference type="ChEBI" id="CHEBI:16040"/>
        <dbReference type="ChEBI" id="CHEBI:17562"/>
        <dbReference type="ChEBI" id="CHEBI:43474"/>
        <dbReference type="ChEBI" id="CHEBI:57720"/>
        <dbReference type="EC" id="2.4.2.2"/>
    </reaction>
</comment>
<dbReference type="EMBL" id="BDCO01000002">
    <property type="protein sequence ID" value="GAT34761.1"/>
    <property type="molecule type" value="Genomic_DNA"/>
</dbReference>
<dbReference type="OrthoDB" id="9793848at2"/>
<comment type="catalytic activity">
    <reaction evidence="3">
        <text>uridine + phosphate = alpha-D-ribose 1-phosphate + uracil</text>
        <dbReference type="Rhea" id="RHEA:24388"/>
        <dbReference type="ChEBI" id="CHEBI:16704"/>
        <dbReference type="ChEBI" id="CHEBI:17568"/>
        <dbReference type="ChEBI" id="CHEBI:43474"/>
        <dbReference type="ChEBI" id="CHEBI:57720"/>
        <dbReference type="EC" id="2.4.2.2"/>
    </reaction>
</comment>
<keyword evidence="2 3" id="KW-0808">Transferase</keyword>
<dbReference type="PANTHER" id="PTHR36540:SF1">
    <property type="entry name" value="PYRIMIDINE_PURINE NUCLEOSIDE PHOSPHORYLASE"/>
    <property type="match status" value="1"/>
</dbReference>
<keyword evidence="1 3" id="KW-0328">Glycosyltransferase</keyword>
<comment type="function">
    <text evidence="3">Catalyzes the phosphorolysis of diverse nucleosides, yielding D-ribose 1-phosphate and the respective free bases. Can use uridine, adenosine, guanosine, cytidine, thymidine, inosine and xanthosine as substrates. Also catalyzes the reverse reactions.</text>
</comment>
<dbReference type="CDD" id="cd20296">
    <property type="entry name" value="cupin_PpnP-like"/>
    <property type="match status" value="1"/>
</dbReference>
<dbReference type="GO" id="GO:0004731">
    <property type="term" value="F:purine-nucleoside phosphorylase activity"/>
    <property type="evidence" value="ECO:0007669"/>
    <property type="project" value="UniProtKB-UniRule"/>
</dbReference>
<comment type="catalytic activity">
    <reaction evidence="3">
        <text>guanosine + phosphate = alpha-D-ribose 1-phosphate + guanine</text>
        <dbReference type="Rhea" id="RHEA:13233"/>
        <dbReference type="ChEBI" id="CHEBI:16235"/>
        <dbReference type="ChEBI" id="CHEBI:16750"/>
        <dbReference type="ChEBI" id="CHEBI:43474"/>
        <dbReference type="ChEBI" id="CHEBI:57720"/>
        <dbReference type="EC" id="2.4.2.1"/>
    </reaction>
</comment>
<sequence>MEFSPVTAVAKANVYFDGGVVSHAIIFPDGERKTLGIIREGSYHFGTEAAENMKITDGACNVMFDGTTEYKTFSAGEEFDVAANSGFTIAVTKGLCQYVCSYLK</sequence>
<comment type="catalytic activity">
    <reaction evidence="3">
        <text>inosine + phosphate = alpha-D-ribose 1-phosphate + hypoxanthine</text>
        <dbReference type="Rhea" id="RHEA:27646"/>
        <dbReference type="ChEBI" id="CHEBI:17368"/>
        <dbReference type="ChEBI" id="CHEBI:17596"/>
        <dbReference type="ChEBI" id="CHEBI:43474"/>
        <dbReference type="ChEBI" id="CHEBI:57720"/>
        <dbReference type="EC" id="2.4.2.1"/>
    </reaction>
</comment>
<proteinExistence type="inferred from homology"/>
<dbReference type="FunCoup" id="A0A146GBL5">
    <property type="interactions" value="52"/>
</dbReference>
<dbReference type="InParanoid" id="A0A146GBL5"/>
<dbReference type="Pfam" id="PF06865">
    <property type="entry name" value="Ppnp"/>
    <property type="match status" value="1"/>
</dbReference>
<comment type="catalytic activity">
    <reaction evidence="3">
        <text>thymidine + phosphate = 2-deoxy-alpha-D-ribose 1-phosphate + thymine</text>
        <dbReference type="Rhea" id="RHEA:16037"/>
        <dbReference type="ChEBI" id="CHEBI:17748"/>
        <dbReference type="ChEBI" id="CHEBI:17821"/>
        <dbReference type="ChEBI" id="CHEBI:43474"/>
        <dbReference type="ChEBI" id="CHEBI:57259"/>
        <dbReference type="EC" id="2.4.2.2"/>
    </reaction>
</comment>
<dbReference type="SUPFAM" id="SSF51182">
    <property type="entry name" value="RmlC-like cupins"/>
    <property type="match status" value="1"/>
</dbReference>